<dbReference type="AlphaFoldDB" id="A0AAP3UYG0"/>
<protein>
    <submittedName>
        <fullName evidence="2">Uncharacterized protein</fullName>
    </submittedName>
</protein>
<keyword evidence="1" id="KW-0812">Transmembrane</keyword>
<dbReference type="EMBL" id="JARGEQ010000006">
    <property type="protein sequence ID" value="MDF1584994.1"/>
    <property type="molecule type" value="Genomic_DNA"/>
</dbReference>
<dbReference type="Proteomes" id="UP001301140">
    <property type="component" value="Unassembled WGS sequence"/>
</dbReference>
<keyword evidence="1" id="KW-1133">Transmembrane helix</keyword>
<keyword evidence="3" id="KW-1185">Reference proteome</keyword>
<proteinExistence type="predicted"/>
<keyword evidence="1" id="KW-0472">Membrane</keyword>
<evidence type="ECO:0000256" key="1">
    <source>
        <dbReference type="SAM" id="Phobius"/>
    </source>
</evidence>
<evidence type="ECO:0000313" key="2">
    <source>
        <dbReference type="EMBL" id="MDF1584994.1"/>
    </source>
</evidence>
<dbReference type="RefSeq" id="WP_327787402.1">
    <property type="nucleotide sequence ID" value="NZ_JARGEQ010000006.1"/>
</dbReference>
<sequence length="41" mass="4561">MTQDEREASDPDYRPWSWIAGLLFGFGLIAVMFELALTVGG</sequence>
<name>A0AAP3UYG0_9PROT</name>
<organism evidence="2 3">
    <name type="scientific">Marinimicrococcus flavescens</name>
    <dbReference type="NCBI Taxonomy" id="3031815"/>
    <lineage>
        <taxon>Bacteria</taxon>
        <taxon>Pseudomonadati</taxon>
        <taxon>Pseudomonadota</taxon>
        <taxon>Alphaproteobacteria</taxon>
        <taxon>Geminicoccales</taxon>
        <taxon>Geminicoccaceae</taxon>
        <taxon>Marinimicrococcus</taxon>
    </lineage>
</organism>
<comment type="caution">
    <text evidence="2">The sequence shown here is derived from an EMBL/GenBank/DDBJ whole genome shotgun (WGS) entry which is preliminary data.</text>
</comment>
<gene>
    <name evidence="2" type="ORF">PZ740_01185</name>
</gene>
<evidence type="ECO:0000313" key="3">
    <source>
        <dbReference type="Proteomes" id="UP001301140"/>
    </source>
</evidence>
<accession>A0AAP3UYG0</accession>
<reference evidence="2 3" key="1">
    <citation type="submission" date="2023-03" db="EMBL/GenBank/DDBJ databases">
        <title>YIM 152171 draft genome.</title>
        <authorList>
            <person name="Yang Z."/>
        </authorList>
    </citation>
    <scope>NUCLEOTIDE SEQUENCE [LARGE SCALE GENOMIC DNA]</scope>
    <source>
        <strain evidence="2 3">YIM 152171</strain>
    </source>
</reference>
<feature type="transmembrane region" description="Helical" evidence="1">
    <location>
        <begin position="16"/>
        <end position="37"/>
    </location>
</feature>